<keyword evidence="4" id="KW-1185">Reference proteome</keyword>
<name>A0A9Q0LJ22_ANAIG</name>
<proteinExistence type="predicted"/>
<evidence type="ECO:0000313" key="4">
    <source>
        <dbReference type="Proteomes" id="UP001149090"/>
    </source>
</evidence>
<comment type="caution">
    <text evidence="3">The sequence shown here is derived from an EMBL/GenBank/DDBJ whole genome shotgun (WGS) entry which is preliminary data.</text>
</comment>
<evidence type="ECO:0000256" key="1">
    <source>
        <dbReference type="SAM" id="MobiDB-lite"/>
    </source>
</evidence>
<dbReference type="Proteomes" id="UP001149090">
    <property type="component" value="Unassembled WGS sequence"/>
</dbReference>
<protein>
    <submittedName>
        <fullName evidence="3">E3 ubiquitin-protein ligase</fullName>
    </submittedName>
</protein>
<dbReference type="EMBL" id="JAPDFW010000081">
    <property type="protein sequence ID" value="KAJ5072338.1"/>
    <property type="molecule type" value="Genomic_DNA"/>
</dbReference>
<sequence length="332" mass="39198">MNATKRLFHSFFSLFDKDSISKQDFDKLKQFDIFPKSFLVHFERIIFETKYKGNQDLKWENKKKEKEIQNLKLQNEYQKQEIMNLKSQIREKKESGMESDVIKNQIQTESESQNESESETEIEIDEKSNQNQNEFLKIFSDSEIIKDNQYIQKLKEWINDDEFFSKMKKGYSAKKDGFNCKKWHKIVDNKGKTLVIIKTKDNFIFGGFTQVGFTNDKSKWSFDGGDSGWIIDPNAFIFSLRNDKRDRKPKKFPIQKDRKEYAMFYDLDYGPFFGCSAPGDFALDSNLQPYGSNFGDSYNLPNGITYKSNEAYNYLAGSYKSWIVDELETYFI</sequence>
<gene>
    <name evidence="3" type="ORF">M0811_01352</name>
</gene>
<dbReference type="OrthoDB" id="2435505at2759"/>
<evidence type="ECO:0000259" key="2">
    <source>
        <dbReference type="Pfam" id="PF07534"/>
    </source>
</evidence>
<dbReference type="Pfam" id="PF07534">
    <property type="entry name" value="TLD"/>
    <property type="match status" value="1"/>
</dbReference>
<feature type="domain" description="TLDc" evidence="2">
    <location>
        <begin position="140"/>
        <end position="298"/>
    </location>
</feature>
<feature type="compositionally biased region" description="Acidic residues" evidence="1">
    <location>
        <begin position="112"/>
        <end position="124"/>
    </location>
</feature>
<dbReference type="InterPro" id="IPR006571">
    <property type="entry name" value="TLDc_dom"/>
</dbReference>
<feature type="region of interest" description="Disordered" evidence="1">
    <location>
        <begin position="92"/>
        <end position="126"/>
    </location>
</feature>
<dbReference type="AlphaFoldDB" id="A0A9Q0LJ22"/>
<organism evidence="3 4">
    <name type="scientific">Anaeramoeba ignava</name>
    <name type="common">Anaerobic marine amoeba</name>
    <dbReference type="NCBI Taxonomy" id="1746090"/>
    <lineage>
        <taxon>Eukaryota</taxon>
        <taxon>Metamonada</taxon>
        <taxon>Anaeramoebidae</taxon>
        <taxon>Anaeramoeba</taxon>
    </lineage>
</organism>
<reference evidence="3" key="1">
    <citation type="submission" date="2022-10" db="EMBL/GenBank/DDBJ databases">
        <title>Novel sulphate-reducing endosymbionts in the free-living metamonad Anaeramoeba.</title>
        <authorList>
            <person name="Jerlstrom-Hultqvist J."/>
            <person name="Cepicka I."/>
            <person name="Gallot-Lavallee L."/>
            <person name="Salas-Leiva D."/>
            <person name="Curtis B.A."/>
            <person name="Zahonova K."/>
            <person name="Pipaliya S."/>
            <person name="Dacks J."/>
            <person name="Roger A.J."/>
        </authorList>
    </citation>
    <scope>NUCLEOTIDE SEQUENCE</scope>
    <source>
        <strain evidence="3">BMAN</strain>
    </source>
</reference>
<evidence type="ECO:0000313" key="3">
    <source>
        <dbReference type="EMBL" id="KAJ5072338.1"/>
    </source>
</evidence>
<accession>A0A9Q0LJ22</accession>